<dbReference type="RefSeq" id="WP_170139108.1">
    <property type="nucleotide sequence ID" value="NZ_FNGW01000003.1"/>
</dbReference>
<name>A0A1G9N6I3_9FIRM</name>
<keyword evidence="2" id="KW-1185">Reference proteome</keyword>
<dbReference type="AlphaFoldDB" id="A0A1G9N6I3"/>
<dbReference type="EMBL" id="FNGW01000003">
    <property type="protein sequence ID" value="SDL81445.1"/>
    <property type="molecule type" value="Genomic_DNA"/>
</dbReference>
<organism evidence="1 2">
    <name type="scientific">Romboutsia lituseburensis DSM 797</name>
    <dbReference type="NCBI Taxonomy" id="1121325"/>
    <lineage>
        <taxon>Bacteria</taxon>
        <taxon>Bacillati</taxon>
        <taxon>Bacillota</taxon>
        <taxon>Clostridia</taxon>
        <taxon>Peptostreptococcales</taxon>
        <taxon>Peptostreptococcaceae</taxon>
        <taxon>Romboutsia</taxon>
    </lineage>
</organism>
<reference evidence="1 2" key="1">
    <citation type="submission" date="2016-10" db="EMBL/GenBank/DDBJ databases">
        <authorList>
            <person name="de Groot N.N."/>
        </authorList>
    </citation>
    <scope>NUCLEOTIDE SEQUENCE [LARGE SCALE GENOMIC DNA]</scope>
    <source>
        <strain evidence="1 2">DSM 797</strain>
    </source>
</reference>
<gene>
    <name evidence="1" type="ORF">SAMN04515677_103475</name>
</gene>
<evidence type="ECO:0000313" key="2">
    <source>
        <dbReference type="Proteomes" id="UP000199068"/>
    </source>
</evidence>
<dbReference type="Proteomes" id="UP000199068">
    <property type="component" value="Unassembled WGS sequence"/>
</dbReference>
<accession>A0A1G9N6I3</accession>
<evidence type="ECO:0000313" key="1">
    <source>
        <dbReference type="EMBL" id="SDL81445.1"/>
    </source>
</evidence>
<sequence>MSKSNQNLIDLLLKSGNVYRLKCEKCNSISVQISDKEEPDYLCFECGGTCKLIGCKIK</sequence>
<protein>
    <submittedName>
        <fullName evidence="1">Uncharacterized protein</fullName>
    </submittedName>
</protein>
<proteinExistence type="predicted"/>